<name>A0A1A9VKP3_GLOAU</name>
<evidence type="ECO:0000313" key="5">
    <source>
        <dbReference type="EnsemblMetazoa" id="GAUT039899-PA"/>
    </source>
</evidence>
<evidence type="ECO:0000256" key="2">
    <source>
        <dbReference type="SAM" id="MobiDB-lite"/>
    </source>
</evidence>
<feature type="compositionally biased region" description="Low complexity" evidence="2">
    <location>
        <begin position="271"/>
        <end position="281"/>
    </location>
</feature>
<dbReference type="GO" id="GO:0042277">
    <property type="term" value="F:peptide binding"/>
    <property type="evidence" value="ECO:0007669"/>
    <property type="project" value="TreeGrafter"/>
</dbReference>
<feature type="transmembrane region" description="Helical" evidence="3">
    <location>
        <begin position="116"/>
        <end position="136"/>
    </location>
</feature>
<dbReference type="GO" id="GO:0005737">
    <property type="term" value="C:cytoplasm"/>
    <property type="evidence" value="ECO:0007669"/>
    <property type="project" value="TreeGrafter"/>
</dbReference>
<dbReference type="InterPro" id="IPR045357">
    <property type="entry name" value="Aminopeptidase_N-like_N"/>
</dbReference>
<keyword evidence="3" id="KW-0472">Membrane</keyword>
<dbReference type="GO" id="GO:0005615">
    <property type="term" value="C:extracellular space"/>
    <property type="evidence" value="ECO:0007669"/>
    <property type="project" value="TreeGrafter"/>
</dbReference>
<dbReference type="VEuPathDB" id="VectorBase:GAUT039899"/>
<dbReference type="AlphaFoldDB" id="A0A1A9VKP3"/>
<dbReference type="Proteomes" id="UP000078200">
    <property type="component" value="Unassembled WGS sequence"/>
</dbReference>
<protein>
    <recommendedName>
        <fullName evidence="4">Aminopeptidase N-like N-terminal domain-containing protein</fullName>
    </recommendedName>
</protein>
<dbReference type="Gene3D" id="2.60.40.1730">
    <property type="entry name" value="tricorn interacting facor f3 domain"/>
    <property type="match status" value="1"/>
</dbReference>
<dbReference type="GO" id="GO:0070006">
    <property type="term" value="F:metalloaminopeptidase activity"/>
    <property type="evidence" value="ECO:0007669"/>
    <property type="project" value="TreeGrafter"/>
</dbReference>
<evidence type="ECO:0000256" key="3">
    <source>
        <dbReference type="SAM" id="Phobius"/>
    </source>
</evidence>
<keyword evidence="1" id="KW-0031">Aminopeptidase</keyword>
<dbReference type="GO" id="GO:0006508">
    <property type="term" value="P:proteolysis"/>
    <property type="evidence" value="ECO:0007669"/>
    <property type="project" value="TreeGrafter"/>
</dbReference>
<feature type="domain" description="Aminopeptidase N-like N-terminal" evidence="4">
    <location>
        <begin position="300"/>
        <end position="418"/>
    </location>
</feature>
<feature type="compositionally biased region" description="Low complexity" evidence="2">
    <location>
        <begin position="76"/>
        <end position="97"/>
    </location>
</feature>
<dbReference type="InterPro" id="IPR050344">
    <property type="entry name" value="Peptidase_M1_aminopeptidases"/>
</dbReference>
<dbReference type="PANTHER" id="PTHR11533:SF276">
    <property type="entry name" value="GLUTAMYL AMINOPEPTIDASE"/>
    <property type="match status" value="1"/>
</dbReference>
<organism evidence="5 6">
    <name type="scientific">Glossina austeni</name>
    <name type="common">Savannah tsetse fly</name>
    <dbReference type="NCBI Taxonomy" id="7395"/>
    <lineage>
        <taxon>Eukaryota</taxon>
        <taxon>Metazoa</taxon>
        <taxon>Ecdysozoa</taxon>
        <taxon>Arthropoda</taxon>
        <taxon>Hexapoda</taxon>
        <taxon>Insecta</taxon>
        <taxon>Pterygota</taxon>
        <taxon>Neoptera</taxon>
        <taxon>Endopterygota</taxon>
        <taxon>Diptera</taxon>
        <taxon>Brachycera</taxon>
        <taxon>Muscomorpha</taxon>
        <taxon>Hippoboscoidea</taxon>
        <taxon>Glossinidae</taxon>
        <taxon>Glossina</taxon>
    </lineage>
</organism>
<dbReference type="InterPro" id="IPR042097">
    <property type="entry name" value="Aminopeptidase_N-like_N_sf"/>
</dbReference>
<dbReference type="STRING" id="7395.A0A1A9VKP3"/>
<dbReference type="EnsemblMetazoa" id="GAUT039899-RA">
    <property type="protein sequence ID" value="GAUT039899-PA"/>
    <property type="gene ID" value="GAUT039899"/>
</dbReference>
<dbReference type="Pfam" id="PF17900">
    <property type="entry name" value="Peptidase_M1_N"/>
    <property type="match status" value="1"/>
</dbReference>
<sequence>MLQFLTAKTLTIFFALATTAFCIATIVLAVENSNLENDLAEALEKLDQILQTTTTTTTSRTTIVTTTSVKPTENPSTSTTTTDSSSTTNATENLPTYPTLPPNLPDPGKYLTAKTLTVFFALTATAFCIATIVVAVEKSNLENELAEALDKLDQILQMTTTPGTSTSEETTIVTTTVETTEDSSTAPVTTENTSTSITTTPGTSTSEETTIVTTTVETTEDSSTAPVTTENTSTSITTTPGTPTSEETTIVTTTLETTEDSSTAPVTTVKPPQQRQQQQSLPQYLQQQKITYRLLDDIRPIRYNLQWHPDLEYKTCEATASIQIEIDNETNLIVMHSLNLEIHSITVLNMMARIRIRVRQWYLDHEREMLFIELDELLYRATPYTITISYSFVLNGLNGVYTSSYRDENGEERPRFCRDKKAGSAVFTLPRCCAEKSFCMAPKHGIEDFSQGPTMIKILFPSSSSRYVNKMS</sequence>
<proteinExistence type="predicted"/>
<feature type="compositionally biased region" description="Low complexity" evidence="2">
    <location>
        <begin position="161"/>
        <end position="263"/>
    </location>
</feature>
<dbReference type="GO" id="GO:0043171">
    <property type="term" value="P:peptide catabolic process"/>
    <property type="evidence" value="ECO:0007669"/>
    <property type="project" value="TreeGrafter"/>
</dbReference>
<dbReference type="GO" id="GO:0008270">
    <property type="term" value="F:zinc ion binding"/>
    <property type="evidence" value="ECO:0007669"/>
    <property type="project" value="TreeGrafter"/>
</dbReference>
<keyword evidence="1" id="KW-0378">Hydrolase</keyword>
<keyword evidence="1" id="KW-0645">Protease</keyword>
<keyword evidence="3" id="KW-1133">Transmembrane helix</keyword>
<feature type="region of interest" description="Disordered" evidence="2">
    <location>
        <begin position="161"/>
        <end position="281"/>
    </location>
</feature>
<evidence type="ECO:0000256" key="1">
    <source>
        <dbReference type="ARBA" id="ARBA00022438"/>
    </source>
</evidence>
<keyword evidence="3" id="KW-0812">Transmembrane</keyword>
<keyword evidence="6" id="KW-1185">Reference proteome</keyword>
<dbReference type="GO" id="GO:0016020">
    <property type="term" value="C:membrane"/>
    <property type="evidence" value="ECO:0007669"/>
    <property type="project" value="TreeGrafter"/>
</dbReference>
<feature type="region of interest" description="Disordered" evidence="2">
    <location>
        <begin position="65"/>
        <end position="102"/>
    </location>
</feature>
<evidence type="ECO:0000313" key="6">
    <source>
        <dbReference type="Proteomes" id="UP000078200"/>
    </source>
</evidence>
<reference evidence="5" key="1">
    <citation type="submission" date="2020-05" db="UniProtKB">
        <authorList>
            <consortium name="EnsemblMetazoa"/>
        </authorList>
    </citation>
    <scope>IDENTIFICATION</scope>
    <source>
        <strain evidence="5">TTRI</strain>
    </source>
</reference>
<dbReference type="SUPFAM" id="SSF63737">
    <property type="entry name" value="Leukotriene A4 hydrolase N-terminal domain"/>
    <property type="match status" value="1"/>
</dbReference>
<dbReference type="PANTHER" id="PTHR11533">
    <property type="entry name" value="PROTEASE M1 ZINC METALLOPROTEASE"/>
    <property type="match status" value="1"/>
</dbReference>
<accession>A0A1A9VKP3</accession>
<evidence type="ECO:0000259" key="4">
    <source>
        <dbReference type="Pfam" id="PF17900"/>
    </source>
</evidence>